<dbReference type="PANTHER" id="PTHR12243">
    <property type="entry name" value="MADF DOMAIN TRANSCRIPTION FACTOR"/>
    <property type="match status" value="1"/>
</dbReference>
<dbReference type="AlphaFoldDB" id="A0ABD1EGU9"/>
<gene>
    <name evidence="3" type="ORF">ABEB36_009605</name>
</gene>
<comment type="caution">
    <text evidence="3">The sequence shown here is derived from an EMBL/GenBank/DDBJ whole genome shotgun (WGS) entry which is preliminary data.</text>
</comment>
<dbReference type="Proteomes" id="UP001566132">
    <property type="component" value="Unassembled WGS sequence"/>
</dbReference>
<organism evidence="3 4">
    <name type="scientific">Hypothenemus hampei</name>
    <name type="common">Coffee berry borer</name>
    <dbReference type="NCBI Taxonomy" id="57062"/>
    <lineage>
        <taxon>Eukaryota</taxon>
        <taxon>Metazoa</taxon>
        <taxon>Ecdysozoa</taxon>
        <taxon>Arthropoda</taxon>
        <taxon>Hexapoda</taxon>
        <taxon>Insecta</taxon>
        <taxon>Pterygota</taxon>
        <taxon>Neoptera</taxon>
        <taxon>Endopterygota</taxon>
        <taxon>Coleoptera</taxon>
        <taxon>Polyphaga</taxon>
        <taxon>Cucujiformia</taxon>
        <taxon>Curculionidae</taxon>
        <taxon>Scolytinae</taxon>
        <taxon>Hypothenemus</taxon>
    </lineage>
</organism>
<dbReference type="SMART" id="SM00595">
    <property type="entry name" value="MADF"/>
    <property type="match status" value="1"/>
</dbReference>
<dbReference type="PANTHER" id="PTHR12243:SF60">
    <property type="entry name" value="SI:CH211-15D5.12-RELATED"/>
    <property type="match status" value="1"/>
</dbReference>
<feature type="region of interest" description="Disordered" evidence="1">
    <location>
        <begin position="177"/>
        <end position="206"/>
    </location>
</feature>
<evidence type="ECO:0000256" key="1">
    <source>
        <dbReference type="SAM" id="MobiDB-lite"/>
    </source>
</evidence>
<name>A0ABD1EGU9_HYPHA</name>
<dbReference type="Pfam" id="PF10545">
    <property type="entry name" value="MADF_DNA_bdg"/>
    <property type="match status" value="1"/>
</dbReference>
<feature type="compositionally biased region" description="Polar residues" evidence="1">
    <location>
        <begin position="177"/>
        <end position="191"/>
    </location>
</feature>
<dbReference type="PROSITE" id="PS51029">
    <property type="entry name" value="MADF"/>
    <property type="match status" value="1"/>
</dbReference>
<keyword evidence="4" id="KW-1185">Reference proteome</keyword>
<evidence type="ECO:0000313" key="4">
    <source>
        <dbReference type="Proteomes" id="UP001566132"/>
    </source>
</evidence>
<reference evidence="3 4" key="1">
    <citation type="submission" date="2024-05" db="EMBL/GenBank/DDBJ databases">
        <title>Genetic variation in Jamaican populations of the coffee berry borer (Hypothenemus hampei).</title>
        <authorList>
            <person name="Errbii M."/>
            <person name="Myrie A."/>
        </authorList>
    </citation>
    <scope>NUCLEOTIDE SEQUENCE [LARGE SCALE GENOMIC DNA]</scope>
    <source>
        <strain evidence="3">JA-Hopewell-2020-01-JO</strain>
        <tissue evidence="3">Whole body</tissue>
    </source>
</reference>
<protein>
    <recommendedName>
        <fullName evidence="2">MADF domain-containing protein</fullName>
    </recommendedName>
</protein>
<evidence type="ECO:0000259" key="2">
    <source>
        <dbReference type="PROSITE" id="PS51029"/>
    </source>
</evidence>
<proteinExistence type="predicted"/>
<sequence>MDEVKLIESVELHPELWDSNSVYYRDKNLKQKAWQSVAEQSNSTVQLAMFTWKKLRDRYSRTKRMISASGSEGGRRSWDKQKMMSFLDKVLVQRKTCSNAELPPAVEEAETSTSGPETSFVDSDIEILFSPNKSNILVSPPSEIIQLDSIQSIPTHISLLQDPVPILQLSSVEAGPSSQKVNITPSTFKPQQSHKKRRVDSESAESGELRKSLVTAINKICEDDKNIKEHSMNSIFIKYIGKQIEEILENKSQVEQRYIRNKINYYLEELFNEMR</sequence>
<dbReference type="InterPro" id="IPR039353">
    <property type="entry name" value="TF_Adf1"/>
</dbReference>
<evidence type="ECO:0000313" key="3">
    <source>
        <dbReference type="EMBL" id="KAL1493925.1"/>
    </source>
</evidence>
<accession>A0ABD1EGU9</accession>
<dbReference type="EMBL" id="JBDJPC010000007">
    <property type="protein sequence ID" value="KAL1493925.1"/>
    <property type="molecule type" value="Genomic_DNA"/>
</dbReference>
<feature type="domain" description="MADF" evidence="2">
    <location>
        <begin position="5"/>
        <end position="92"/>
    </location>
</feature>
<dbReference type="InterPro" id="IPR006578">
    <property type="entry name" value="MADF-dom"/>
</dbReference>